<dbReference type="RefSeq" id="WP_008296268.1">
    <property type="nucleotide sequence ID" value="NZ_CM002299.1"/>
</dbReference>
<evidence type="ECO:0000313" key="3">
    <source>
        <dbReference type="Proteomes" id="UP000019205"/>
    </source>
</evidence>
<dbReference type="AlphaFoldDB" id="A4ACJ9"/>
<dbReference type="PROSITE" id="PS51257">
    <property type="entry name" value="PROKAR_LIPOPROTEIN"/>
    <property type="match status" value="1"/>
</dbReference>
<dbReference type="EMBL" id="AAOA02000005">
    <property type="protein sequence ID" value="EAQ96213.1"/>
    <property type="molecule type" value="Genomic_DNA"/>
</dbReference>
<dbReference type="eggNOG" id="COG3009">
    <property type="taxonomic scope" value="Bacteria"/>
</dbReference>
<accession>A4ACJ9</accession>
<dbReference type="SUPFAM" id="SSF159594">
    <property type="entry name" value="XCC0632-like"/>
    <property type="match status" value="1"/>
</dbReference>
<gene>
    <name evidence="2" type="ORF">KT71_19148</name>
</gene>
<organism evidence="2 3">
    <name type="scientific">Congregibacter litoralis KT71</name>
    <dbReference type="NCBI Taxonomy" id="314285"/>
    <lineage>
        <taxon>Bacteria</taxon>
        <taxon>Pseudomonadati</taxon>
        <taxon>Pseudomonadota</taxon>
        <taxon>Gammaproteobacteria</taxon>
        <taxon>Cellvibrionales</taxon>
        <taxon>Halieaceae</taxon>
        <taxon>Congregibacter</taxon>
    </lineage>
</organism>
<name>A4ACJ9_9GAMM</name>
<evidence type="ECO:0000313" key="2">
    <source>
        <dbReference type="EMBL" id="EAQ96213.1"/>
    </source>
</evidence>
<dbReference type="Gene3D" id="3.40.50.10610">
    <property type="entry name" value="ABC-type transport auxiliary lipoprotein component"/>
    <property type="match status" value="1"/>
</dbReference>
<dbReference type="InterPro" id="IPR005586">
    <property type="entry name" value="ABC_trans_aux"/>
</dbReference>
<dbReference type="STRING" id="314285.KT71_19148"/>
<comment type="caution">
    <text evidence="2">The sequence shown here is derived from an EMBL/GenBank/DDBJ whole genome shotgun (WGS) entry which is preliminary data.</text>
</comment>
<feature type="domain" description="ABC-type transport auxiliary lipoprotein component" evidence="1">
    <location>
        <begin position="31"/>
        <end position="183"/>
    </location>
</feature>
<reference evidence="2 3" key="2">
    <citation type="journal article" date="2009" name="PLoS ONE">
        <title>The photosynthetic apparatus and its regulation in the aerobic gammaproteobacterium Congregibacter litoralis gen. nov., sp. nov.</title>
        <authorList>
            <person name="Spring S."/>
            <person name="Lunsdorf H."/>
            <person name="Fuchs B.M."/>
            <person name="Tindall B.J."/>
        </authorList>
    </citation>
    <scope>NUCLEOTIDE SEQUENCE [LARGE SCALE GENOMIC DNA]</scope>
    <source>
        <strain evidence="2">KT71</strain>
    </source>
</reference>
<dbReference type="HOGENOM" id="CLU_096001_2_1_6"/>
<reference evidence="2 3" key="1">
    <citation type="journal article" date="2007" name="Proc. Natl. Acad. Sci. U.S.A.">
        <title>Characterization of a marine gammaproteobacterium capable of aerobic anoxygenic photosynthesis.</title>
        <authorList>
            <person name="Fuchs B.M."/>
            <person name="Spring S."/>
            <person name="Teeling H."/>
            <person name="Quast C."/>
            <person name="Wulf J."/>
            <person name="Schattenhofer M."/>
            <person name="Yan S."/>
            <person name="Ferriera S."/>
            <person name="Johnson J."/>
            <person name="Glockner F.O."/>
            <person name="Amann R."/>
        </authorList>
    </citation>
    <scope>NUCLEOTIDE SEQUENCE [LARGE SCALE GENOMIC DNA]</scope>
    <source>
        <strain evidence="2">KT71</strain>
    </source>
</reference>
<proteinExistence type="predicted"/>
<sequence>MRSLIVVLVILTLQGCAPTSLNIQHLQLSAGNAPMAVGESPVIVLDGIDIPDYLLRDELLYRESEFTVRYDAARRWAEPLDLGIQRVLGRRLESILDTQRVILFPDATARPADWQLRVTIEEFEAVNGVVRIAAEGRWEQENGDSIIRESVVYEDTLPLDSTSGDDIAKAMSKLLWTFAEELAAGIAEVAPAATVGAQTGRNTNVETVIETVSETPPQ</sequence>
<evidence type="ECO:0000259" key="1">
    <source>
        <dbReference type="Pfam" id="PF03886"/>
    </source>
</evidence>
<protein>
    <recommendedName>
        <fullName evidence="1">ABC-type transport auxiliary lipoprotein component domain-containing protein</fullName>
    </recommendedName>
</protein>
<dbReference type="Pfam" id="PF03886">
    <property type="entry name" value="ABC_trans_aux"/>
    <property type="match status" value="1"/>
</dbReference>
<keyword evidence="3" id="KW-1185">Reference proteome</keyword>
<dbReference type="Proteomes" id="UP000019205">
    <property type="component" value="Chromosome"/>
</dbReference>